<keyword evidence="8" id="KW-0575">Peroxidase</keyword>
<evidence type="ECO:0000256" key="3">
    <source>
        <dbReference type="ARBA" id="ARBA00022692"/>
    </source>
</evidence>
<dbReference type="SMART" id="SM00014">
    <property type="entry name" value="acidPPc"/>
    <property type="match status" value="1"/>
</dbReference>
<feature type="transmembrane region" description="Helical" evidence="6">
    <location>
        <begin position="185"/>
        <end position="203"/>
    </location>
</feature>
<evidence type="ECO:0000313" key="9">
    <source>
        <dbReference type="Proteomes" id="UP000268321"/>
    </source>
</evidence>
<feature type="transmembrane region" description="Helical" evidence="6">
    <location>
        <begin position="239"/>
        <end position="262"/>
    </location>
</feature>
<feature type="transmembrane region" description="Helical" evidence="6">
    <location>
        <begin position="31"/>
        <end position="53"/>
    </location>
</feature>
<dbReference type="Pfam" id="PF01569">
    <property type="entry name" value="PAP2"/>
    <property type="match status" value="1"/>
</dbReference>
<comment type="similarity">
    <text evidence="2">Belongs to the PA-phosphatase related phosphoesterase family.</text>
</comment>
<dbReference type="AlphaFoldDB" id="A0A4P9ZES7"/>
<keyword evidence="4 6" id="KW-1133">Transmembrane helix</keyword>
<dbReference type="CDD" id="cd03390">
    <property type="entry name" value="PAP2_containing_1_like"/>
    <property type="match status" value="1"/>
</dbReference>
<evidence type="ECO:0000256" key="2">
    <source>
        <dbReference type="ARBA" id="ARBA00008816"/>
    </source>
</evidence>
<dbReference type="GO" id="GO:0006644">
    <property type="term" value="P:phospholipid metabolic process"/>
    <property type="evidence" value="ECO:0007669"/>
    <property type="project" value="InterPro"/>
</dbReference>
<feature type="transmembrane region" description="Helical" evidence="6">
    <location>
        <begin position="215"/>
        <end position="233"/>
    </location>
</feature>
<dbReference type="Gene3D" id="1.20.144.10">
    <property type="entry name" value="Phosphatidic acid phosphatase type 2/haloperoxidase"/>
    <property type="match status" value="1"/>
</dbReference>
<dbReference type="PANTHER" id="PTHR10165:SF35">
    <property type="entry name" value="RE23632P"/>
    <property type="match status" value="1"/>
</dbReference>
<dbReference type="Proteomes" id="UP000268321">
    <property type="component" value="Unassembled WGS sequence"/>
</dbReference>
<protein>
    <submittedName>
        <fullName evidence="8">Acid phosphatase/Vanadium-dependent haloperoxidase</fullName>
    </submittedName>
</protein>
<feature type="transmembrane region" description="Helical" evidence="6">
    <location>
        <begin position="112"/>
        <end position="132"/>
    </location>
</feature>
<evidence type="ECO:0000256" key="4">
    <source>
        <dbReference type="ARBA" id="ARBA00022989"/>
    </source>
</evidence>
<dbReference type="OrthoDB" id="10030083at2759"/>
<keyword evidence="8" id="KW-0560">Oxidoreductase</keyword>
<dbReference type="GO" id="GO:0008195">
    <property type="term" value="F:phosphatidate phosphatase activity"/>
    <property type="evidence" value="ECO:0007669"/>
    <property type="project" value="TreeGrafter"/>
</dbReference>
<dbReference type="EMBL" id="ML004440">
    <property type="protein sequence ID" value="RKP31516.1"/>
    <property type="molecule type" value="Genomic_DNA"/>
</dbReference>
<sequence>MPCNQEGPESSRPDLFDRASLGLDRTKSKRLLIYWHVTDAIYLALLIILFPFVRRIQPFQRQFTLNDVTIQHPFAKHERVPNYQLFLFCTVVPAATLVLGSFAAARPGARAYTCYVSVLGLLLAVFTTSILTDVLKNFFGRLRPDFLARCLPDSDAPVDVLVTAGEVCMTDNMVQLMDGFRTTPLGHLSLSFAGLFFLSLWLCGQLKVTRPHTGAWRWAVCAAPTVGALLIALTRTQDYRHHFIDVLIGLIFGSVIAVWLYFRLFPSLGHVTSHQPILYLLADAENEYDPVATV</sequence>
<evidence type="ECO:0000256" key="6">
    <source>
        <dbReference type="SAM" id="Phobius"/>
    </source>
</evidence>
<dbReference type="GO" id="GO:0046839">
    <property type="term" value="P:phospholipid dephosphorylation"/>
    <property type="evidence" value="ECO:0007669"/>
    <property type="project" value="TreeGrafter"/>
</dbReference>
<feature type="domain" description="Phosphatidic acid phosphatase type 2/haloperoxidase" evidence="7">
    <location>
        <begin position="118"/>
        <end position="261"/>
    </location>
</feature>
<keyword evidence="3 6" id="KW-0812">Transmembrane</keyword>
<reference evidence="9" key="1">
    <citation type="journal article" date="2018" name="Nat. Microbiol.">
        <title>Leveraging single-cell genomics to expand the fungal tree of life.</title>
        <authorList>
            <person name="Ahrendt S.R."/>
            <person name="Quandt C.A."/>
            <person name="Ciobanu D."/>
            <person name="Clum A."/>
            <person name="Salamov A."/>
            <person name="Andreopoulos B."/>
            <person name="Cheng J.F."/>
            <person name="Woyke T."/>
            <person name="Pelin A."/>
            <person name="Henrissat B."/>
            <person name="Reynolds N.K."/>
            <person name="Benny G.L."/>
            <person name="Smith M.E."/>
            <person name="James T.Y."/>
            <person name="Grigoriev I.V."/>
        </authorList>
    </citation>
    <scope>NUCLEOTIDE SEQUENCE [LARGE SCALE GENOMIC DNA]</scope>
    <source>
        <strain evidence="9">Baker2002</strain>
    </source>
</reference>
<proteinExistence type="inferred from homology"/>
<evidence type="ECO:0000256" key="5">
    <source>
        <dbReference type="ARBA" id="ARBA00023136"/>
    </source>
</evidence>
<evidence type="ECO:0000259" key="7">
    <source>
        <dbReference type="SMART" id="SM00014"/>
    </source>
</evidence>
<dbReference type="InterPro" id="IPR000326">
    <property type="entry name" value="PAP2/HPO"/>
</dbReference>
<keyword evidence="5 6" id="KW-0472">Membrane</keyword>
<accession>A0A4P9ZES7</accession>
<dbReference type="InterPro" id="IPR043216">
    <property type="entry name" value="PAP-like"/>
</dbReference>
<dbReference type="SUPFAM" id="SSF48317">
    <property type="entry name" value="Acid phosphatase/Vanadium-dependent haloperoxidase"/>
    <property type="match status" value="1"/>
</dbReference>
<evidence type="ECO:0000313" key="8">
    <source>
        <dbReference type="EMBL" id="RKP31516.1"/>
    </source>
</evidence>
<dbReference type="GO" id="GO:0016020">
    <property type="term" value="C:membrane"/>
    <property type="evidence" value="ECO:0007669"/>
    <property type="project" value="UniProtKB-SubCell"/>
</dbReference>
<dbReference type="PANTHER" id="PTHR10165">
    <property type="entry name" value="LIPID PHOSPHATE PHOSPHATASE"/>
    <property type="match status" value="1"/>
</dbReference>
<name>A0A4P9ZES7_9ASCO</name>
<keyword evidence="9" id="KW-1185">Reference proteome</keyword>
<organism evidence="8 9">
    <name type="scientific">Metschnikowia bicuspidata</name>
    <dbReference type="NCBI Taxonomy" id="27322"/>
    <lineage>
        <taxon>Eukaryota</taxon>
        <taxon>Fungi</taxon>
        <taxon>Dikarya</taxon>
        <taxon>Ascomycota</taxon>
        <taxon>Saccharomycotina</taxon>
        <taxon>Pichiomycetes</taxon>
        <taxon>Metschnikowiaceae</taxon>
        <taxon>Metschnikowia</taxon>
    </lineage>
</organism>
<dbReference type="InterPro" id="IPR036938">
    <property type="entry name" value="PAP2/HPO_sf"/>
</dbReference>
<comment type="subcellular location">
    <subcellularLocation>
        <location evidence="1">Membrane</location>
        <topology evidence="1">Multi-pass membrane protein</topology>
    </subcellularLocation>
</comment>
<gene>
    <name evidence="8" type="ORF">METBISCDRAFT_13870</name>
</gene>
<evidence type="ECO:0000256" key="1">
    <source>
        <dbReference type="ARBA" id="ARBA00004141"/>
    </source>
</evidence>
<dbReference type="GO" id="GO:0004601">
    <property type="term" value="F:peroxidase activity"/>
    <property type="evidence" value="ECO:0007669"/>
    <property type="project" value="UniProtKB-KW"/>
</dbReference>
<feature type="transmembrane region" description="Helical" evidence="6">
    <location>
        <begin position="83"/>
        <end position="105"/>
    </location>
</feature>